<evidence type="ECO:0000256" key="1">
    <source>
        <dbReference type="SAM" id="MobiDB-lite"/>
    </source>
</evidence>
<name>A0A0D5CM45_9MICO</name>
<keyword evidence="2" id="KW-0614">Plasmid</keyword>
<evidence type="ECO:0000313" key="5">
    <source>
        <dbReference type="Proteomes" id="UP000266634"/>
    </source>
</evidence>
<dbReference type="Proteomes" id="UP000266634">
    <property type="component" value="Unassembled WGS sequence"/>
</dbReference>
<accession>A0A0D5CM45</accession>
<dbReference type="Proteomes" id="UP000032604">
    <property type="component" value="Plasmid pCI3"/>
</dbReference>
<sequence length="110" mass="12211">MAIKKRTQQERDREARIEAFGAAAEARSNEPSPVAEPAVPTASPSGDRQPAAAVGEQRSWPKNALIRYPNEDLPKLLAEVAAMEERTHHATTLRALRRGLEVLREEHLSH</sequence>
<feature type="region of interest" description="Disordered" evidence="1">
    <location>
        <begin position="1"/>
        <end position="60"/>
    </location>
</feature>
<dbReference type="AlphaFoldDB" id="A0A0D5CM45"/>
<evidence type="ECO:0000313" key="2">
    <source>
        <dbReference type="EMBL" id="AJW80711.1"/>
    </source>
</evidence>
<evidence type="ECO:0000313" key="4">
    <source>
        <dbReference type="Proteomes" id="UP000032604"/>
    </source>
</evidence>
<evidence type="ECO:0000313" key="3">
    <source>
        <dbReference type="EMBL" id="RIJ45069.1"/>
    </source>
</evidence>
<feature type="compositionally biased region" description="Basic and acidic residues" evidence="1">
    <location>
        <begin position="7"/>
        <end position="17"/>
    </location>
</feature>
<dbReference type="OrthoDB" id="9931532at2"/>
<geneLocation type="plasmid" evidence="2 4">
    <name>pCI3</name>
</geneLocation>
<dbReference type="EMBL" id="CP011046">
    <property type="protein sequence ID" value="AJW80711.1"/>
    <property type="molecule type" value="Genomic_DNA"/>
</dbReference>
<protein>
    <submittedName>
        <fullName evidence="2">Uncharacterized protein</fullName>
    </submittedName>
</protein>
<gene>
    <name evidence="3" type="ORF">DZF93_00315</name>
    <name evidence="2" type="ORF">VO01_15835</name>
</gene>
<proteinExistence type="predicted"/>
<dbReference type="RefSeq" id="WP_045530958.1">
    <property type="nucleotide sequence ID" value="NZ_CP011046.1"/>
</dbReference>
<organism evidence="2 4">
    <name type="scientific">Clavibacter michiganensis subsp. insidiosus</name>
    <dbReference type="NCBI Taxonomy" id="33014"/>
    <lineage>
        <taxon>Bacteria</taxon>
        <taxon>Bacillati</taxon>
        <taxon>Actinomycetota</taxon>
        <taxon>Actinomycetes</taxon>
        <taxon>Micrococcales</taxon>
        <taxon>Microbacteriaceae</taxon>
        <taxon>Clavibacter</taxon>
    </lineage>
</organism>
<dbReference type="EMBL" id="QWEA01000003">
    <property type="protein sequence ID" value="RIJ45069.1"/>
    <property type="molecule type" value="Genomic_DNA"/>
</dbReference>
<reference evidence="3 5" key="2">
    <citation type="submission" date="2018-08" db="EMBL/GenBank/DDBJ databases">
        <title>Genome Sequence of Clavibacter michiganensis Subspecies type strains, and the Atypical Peach-Colored Strains Isolated from Tomato.</title>
        <authorList>
            <person name="Osdaghi E."/>
            <person name="Portier P."/>
            <person name="Briand M."/>
            <person name="Jacques M.-A."/>
        </authorList>
    </citation>
    <scope>NUCLEOTIDE SEQUENCE [LARGE SCALE GENOMIC DNA]</scope>
    <source>
        <strain evidence="3 5">CFBP 6488</strain>
    </source>
</reference>
<dbReference type="PATRIC" id="fig|33014.5.peg.3277"/>
<reference evidence="2 4" key="1">
    <citation type="journal article" date="2015" name="Genome Announc.">
        <title>Complete Genome Sequence of Clavibacter michiganensis subsp. insidiosus R1-1 Using PacBio Single-Molecule Real-Time Technology.</title>
        <authorList>
            <person name="Lu Y."/>
            <person name="Samac D.A."/>
            <person name="Glazebrook J."/>
            <person name="Ishimaru C.A."/>
        </authorList>
    </citation>
    <scope>NUCLEOTIDE SEQUENCE [LARGE SCALE GENOMIC DNA]</scope>
    <source>
        <strain evidence="2 4">R1-1</strain>
        <plasmid evidence="2 4">pCI3</plasmid>
    </source>
</reference>
<dbReference type="KEGG" id="cmh:VO01_15835"/>
<dbReference type="HOGENOM" id="CLU_2166524_0_0_11"/>